<gene>
    <name evidence="2" type="ORF">XENORESO_007899</name>
</gene>
<name>A0ABV0W7P8_9TELE</name>
<feature type="region of interest" description="Disordered" evidence="1">
    <location>
        <begin position="1"/>
        <end position="31"/>
    </location>
</feature>
<evidence type="ECO:0000256" key="1">
    <source>
        <dbReference type="SAM" id="MobiDB-lite"/>
    </source>
</evidence>
<dbReference type="EMBL" id="JAHRIM010032561">
    <property type="protein sequence ID" value="MEQ2265489.1"/>
    <property type="molecule type" value="Genomic_DNA"/>
</dbReference>
<feature type="region of interest" description="Disordered" evidence="1">
    <location>
        <begin position="91"/>
        <end position="118"/>
    </location>
</feature>
<dbReference type="Proteomes" id="UP001444071">
    <property type="component" value="Unassembled WGS sequence"/>
</dbReference>
<reference evidence="2 3" key="1">
    <citation type="submission" date="2021-06" db="EMBL/GenBank/DDBJ databases">
        <authorList>
            <person name="Palmer J.M."/>
        </authorList>
    </citation>
    <scope>NUCLEOTIDE SEQUENCE [LARGE SCALE GENOMIC DNA]</scope>
    <source>
        <strain evidence="2 3">XR_2019</strain>
        <tissue evidence="2">Muscle</tissue>
    </source>
</reference>
<protein>
    <submittedName>
        <fullName evidence="2">Uncharacterized protein</fullName>
    </submittedName>
</protein>
<organism evidence="2 3">
    <name type="scientific">Xenotaenia resolanae</name>
    <dbReference type="NCBI Taxonomy" id="208358"/>
    <lineage>
        <taxon>Eukaryota</taxon>
        <taxon>Metazoa</taxon>
        <taxon>Chordata</taxon>
        <taxon>Craniata</taxon>
        <taxon>Vertebrata</taxon>
        <taxon>Euteleostomi</taxon>
        <taxon>Actinopterygii</taxon>
        <taxon>Neopterygii</taxon>
        <taxon>Teleostei</taxon>
        <taxon>Neoteleostei</taxon>
        <taxon>Acanthomorphata</taxon>
        <taxon>Ovalentaria</taxon>
        <taxon>Atherinomorphae</taxon>
        <taxon>Cyprinodontiformes</taxon>
        <taxon>Goodeidae</taxon>
        <taxon>Xenotaenia</taxon>
    </lineage>
</organism>
<keyword evidence="3" id="KW-1185">Reference proteome</keyword>
<sequence>MDRCQAQGPAGKKAKYHRAAGRGEEENKKRKQSVCLELPWEYGCAPSSLTSKMEEMQRNSSPMACLRQRLNSHIHTENRAVFPAAAAPIPPGNTVHHSRPSFSSLCSDKTADNEPVGTRVGRCLSEPSDITFRTVAALTSVIDFQNKGDLKT</sequence>
<accession>A0ABV0W7P8</accession>
<evidence type="ECO:0000313" key="2">
    <source>
        <dbReference type="EMBL" id="MEQ2265489.1"/>
    </source>
</evidence>
<evidence type="ECO:0000313" key="3">
    <source>
        <dbReference type="Proteomes" id="UP001444071"/>
    </source>
</evidence>
<proteinExistence type="predicted"/>
<comment type="caution">
    <text evidence="2">The sequence shown here is derived from an EMBL/GenBank/DDBJ whole genome shotgun (WGS) entry which is preliminary data.</text>
</comment>